<comment type="caution">
    <text evidence="1">The sequence shown here is derived from an EMBL/GenBank/DDBJ whole genome shotgun (WGS) entry which is preliminary data.</text>
</comment>
<accession>A0ACC2W3F7</accession>
<sequence>MQQESHEVSHQLAPALGADPLTEALDRTRIAVENPGSSDDQLLEVYDELLIVLKQAFPASSPSIDTIDRLKVLARNAIRHCITMDKPASASSWFYFLGQLGVRIWNINPRDLTQLDDAVGDFEQSDMLAPMTEETSIRTQRLFEYQKALIDVGTARRCLETLEMALAVGGRSPGISSSVDDELDVRSLNQHLSLIDYLERTFSIMSDKDEVLRILQKCLLLTAGTQAPERKDVADTAGFRLINAFERMTERSSRQSLVDQVQAIIDGITSDDVAYLPLQALKAGLTFKTWMRDGDSRALDSALEQTRQIMDAMEGTRPDLQQTWMAALRIFRPDILNPGTRTSQAREGDINNMIDGLSRLGMGPDAPFPIRNWDQSQPQFARDYAVVYLALLQEGCARNLGLTDLTQRVDHIIHLIDSAESTTSEVDATFALELRIELAKFLVMQRTWPDNQARLTKDEDTLLIPIFDYKGDLSEHAWHSLGFLYQNKGLHREALKAYKRSLEATPTVGSSAIPSVQAFTRNRLAELHLVLGEYEAALQYCIKAIDELESLVDIGLPLRDMETRVDNVSFLSLGSTAFALALHENRSAYDALKLLEHGRGIILASLTGTRGSFEELGDPSISQRAKDLRLALHPAEPLQYVHTVTTQAELGQLEKSRQAAIEFRQLIQKVREIEGHSRFLRTPLEGDLRQAAAEGPIVLVSAHRMRSDAILITREGIFHRELPNFSETGIRNNFDPNMYTPGPNEARIVNGNLVEALSWLYSTAVRPVLQTLGFLERREVEDAPRVWWIGCGSASHLPFHAAGIPKEKTMDFVISSYAPTLRALLHTRNHAGKLSGLKERFVVFGSAMRETPGMDKLINAELELAAVQKVFKDGIATRKVGNSQSEMVFSPYAADALDRLRETQIAHFACHGQSDLEMPSQSYLALLQRPSGDGDPPMLQRLTLAQLAQTDFQHACIVFLSACSTAQNRVQRLEDEVLHLASGFLVAGFRHAVASMWPVYATYSPDFARVFWETMMQEPTRAWEDRRVAEAVHKATSYVRDSLDTNSRPLIWAPYVHWGA</sequence>
<dbReference type="Proteomes" id="UP001241377">
    <property type="component" value="Unassembled WGS sequence"/>
</dbReference>
<organism evidence="1 2">
    <name type="scientific">Naganishia cerealis</name>
    <dbReference type="NCBI Taxonomy" id="610337"/>
    <lineage>
        <taxon>Eukaryota</taxon>
        <taxon>Fungi</taxon>
        <taxon>Dikarya</taxon>
        <taxon>Basidiomycota</taxon>
        <taxon>Agaricomycotina</taxon>
        <taxon>Tremellomycetes</taxon>
        <taxon>Filobasidiales</taxon>
        <taxon>Filobasidiaceae</taxon>
        <taxon>Naganishia</taxon>
    </lineage>
</organism>
<dbReference type="EMBL" id="JASBWR010000032">
    <property type="protein sequence ID" value="KAJ9105845.1"/>
    <property type="molecule type" value="Genomic_DNA"/>
</dbReference>
<evidence type="ECO:0000313" key="2">
    <source>
        <dbReference type="Proteomes" id="UP001241377"/>
    </source>
</evidence>
<evidence type="ECO:0000313" key="1">
    <source>
        <dbReference type="EMBL" id="KAJ9105845.1"/>
    </source>
</evidence>
<protein>
    <submittedName>
        <fullName evidence="1">Uncharacterized protein</fullName>
    </submittedName>
</protein>
<keyword evidence="2" id="KW-1185">Reference proteome</keyword>
<gene>
    <name evidence="1" type="ORF">QFC19_003415</name>
</gene>
<name>A0ACC2W3F7_9TREE</name>
<proteinExistence type="predicted"/>
<reference evidence="1" key="1">
    <citation type="submission" date="2023-04" db="EMBL/GenBank/DDBJ databases">
        <title>Draft Genome sequencing of Naganishia species isolated from polar environments using Oxford Nanopore Technology.</title>
        <authorList>
            <person name="Leo P."/>
            <person name="Venkateswaran K."/>
        </authorList>
    </citation>
    <scope>NUCLEOTIDE SEQUENCE</scope>
    <source>
        <strain evidence="1">MNA-CCFEE 5261</strain>
    </source>
</reference>